<sequence>MPEERLVEDISDHENEEEDDDEEEECDSTETKRSRSKALLEFRFRVEEAINGDYLFVKKPQRNFSPKGNAKNENPDITLWGVPLLPSEGHQGTDIVLMKFLKAKRYKVHEAFTLLRKTLKWRADFPADENLNDDLIRPELDKLWFTSGRDKEGRPLCYNMWGKESQKKILSAGDQKYSQQYLRWRVLCVEKGIQNLDFKPGGVNSIIQIIDLENSVKTAKKEVKLICTKMITLLHNHYPGLVYKNIIINVPSWFMALNALNLRLITQKSRNKFIFVKPSRVTETLLKYATAENILVQYGGLRRENDTEFSTDDKVLEMNIRANYTEYIRIPTNEAGVTVTWDVTVVGFEVTYKEEFIPEDDCSYIILLQEKKMGESIRNSFHIREPGNIVITIINGSFTKKKAFYRYKSRPTVPMYMFMKQ</sequence>
<dbReference type="SUPFAM" id="SSF46938">
    <property type="entry name" value="CRAL/TRIO N-terminal domain"/>
    <property type="match status" value="1"/>
</dbReference>
<comment type="caution">
    <text evidence="3">The sequence shown here is derived from an EMBL/GenBank/DDBJ whole genome shotgun (WGS) entry which is preliminary data.</text>
</comment>
<dbReference type="InterPro" id="IPR001251">
    <property type="entry name" value="CRAL-TRIO_dom"/>
</dbReference>
<evidence type="ECO:0000313" key="4">
    <source>
        <dbReference type="Proteomes" id="UP001318860"/>
    </source>
</evidence>
<dbReference type="PROSITE" id="PS50191">
    <property type="entry name" value="CRAL_TRIO"/>
    <property type="match status" value="1"/>
</dbReference>
<evidence type="ECO:0000256" key="1">
    <source>
        <dbReference type="SAM" id="MobiDB-lite"/>
    </source>
</evidence>
<dbReference type="Proteomes" id="UP001318860">
    <property type="component" value="Unassembled WGS sequence"/>
</dbReference>
<feature type="compositionally biased region" description="Acidic residues" evidence="1">
    <location>
        <begin position="14"/>
        <end position="28"/>
    </location>
</feature>
<reference evidence="3 4" key="1">
    <citation type="journal article" date="2021" name="Comput. Struct. Biotechnol. J.">
        <title>De novo genome assembly of the potent medicinal plant Rehmannia glutinosa using nanopore technology.</title>
        <authorList>
            <person name="Ma L."/>
            <person name="Dong C."/>
            <person name="Song C."/>
            <person name="Wang X."/>
            <person name="Zheng X."/>
            <person name="Niu Y."/>
            <person name="Chen S."/>
            <person name="Feng W."/>
        </authorList>
    </citation>
    <scope>NUCLEOTIDE SEQUENCE [LARGE SCALE GENOMIC DNA]</scope>
    <source>
        <strain evidence="3">DH-2019</strain>
    </source>
</reference>
<dbReference type="InterPro" id="IPR044834">
    <property type="entry name" value="PATL"/>
</dbReference>
<dbReference type="EMBL" id="JABTTQ020000001">
    <property type="protein sequence ID" value="KAK6164482.1"/>
    <property type="molecule type" value="Genomic_DNA"/>
</dbReference>
<name>A0ABR0XZ30_REHGL</name>
<dbReference type="CDD" id="cd00170">
    <property type="entry name" value="SEC14"/>
    <property type="match status" value="1"/>
</dbReference>
<dbReference type="InterPro" id="IPR036865">
    <property type="entry name" value="CRAL-TRIO_dom_sf"/>
</dbReference>
<feature type="region of interest" description="Disordered" evidence="1">
    <location>
        <begin position="1"/>
        <end position="35"/>
    </location>
</feature>
<evidence type="ECO:0000259" key="2">
    <source>
        <dbReference type="PROSITE" id="PS50191"/>
    </source>
</evidence>
<dbReference type="PANTHER" id="PTHR45932">
    <property type="entry name" value="PATELLIN-1"/>
    <property type="match status" value="1"/>
</dbReference>
<feature type="domain" description="CRAL-TRIO" evidence="2">
    <location>
        <begin position="132"/>
        <end position="306"/>
    </location>
</feature>
<evidence type="ECO:0000313" key="3">
    <source>
        <dbReference type="EMBL" id="KAK6164482.1"/>
    </source>
</evidence>
<proteinExistence type="predicted"/>
<organism evidence="3 4">
    <name type="scientific">Rehmannia glutinosa</name>
    <name type="common">Chinese foxglove</name>
    <dbReference type="NCBI Taxonomy" id="99300"/>
    <lineage>
        <taxon>Eukaryota</taxon>
        <taxon>Viridiplantae</taxon>
        <taxon>Streptophyta</taxon>
        <taxon>Embryophyta</taxon>
        <taxon>Tracheophyta</taxon>
        <taxon>Spermatophyta</taxon>
        <taxon>Magnoliopsida</taxon>
        <taxon>eudicotyledons</taxon>
        <taxon>Gunneridae</taxon>
        <taxon>Pentapetalae</taxon>
        <taxon>asterids</taxon>
        <taxon>lamiids</taxon>
        <taxon>Lamiales</taxon>
        <taxon>Orobanchaceae</taxon>
        <taxon>Rehmannieae</taxon>
        <taxon>Rehmannia</taxon>
    </lineage>
</organism>
<dbReference type="Gene3D" id="3.40.525.10">
    <property type="entry name" value="CRAL-TRIO lipid binding domain"/>
    <property type="match status" value="1"/>
</dbReference>
<dbReference type="Pfam" id="PF25099">
    <property type="entry name" value="GOLD_PATL1_C"/>
    <property type="match status" value="1"/>
</dbReference>
<keyword evidence="4" id="KW-1185">Reference proteome</keyword>
<dbReference type="InterPro" id="IPR056794">
    <property type="entry name" value="PATL1-6_C_GOLD"/>
</dbReference>
<dbReference type="SUPFAM" id="SSF52087">
    <property type="entry name" value="CRAL/TRIO domain"/>
    <property type="match status" value="1"/>
</dbReference>
<feature type="compositionally biased region" description="Basic and acidic residues" evidence="1">
    <location>
        <begin position="1"/>
        <end position="13"/>
    </location>
</feature>
<dbReference type="Pfam" id="PF00650">
    <property type="entry name" value="CRAL_TRIO"/>
    <property type="match status" value="1"/>
</dbReference>
<accession>A0ABR0XZ30</accession>
<protein>
    <recommendedName>
        <fullName evidence="2">CRAL-TRIO domain-containing protein</fullName>
    </recommendedName>
</protein>
<dbReference type="InterPro" id="IPR036273">
    <property type="entry name" value="CRAL/TRIO_N_dom_sf"/>
</dbReference>
<dbReference type="PANTHER" id="PTHR45932:SF3">
    <property type="entry name" value="PATELLIN-4-LIKE"/>
    <property type="match status" value="1"/>
</dbReference>
<dbReference type="SMART" id="SM00516">
    <property type="entry name" value="SEC14"/>
    <property type="match status" value="1"/>
</dbReference>
<gene>
    <name evidence="3" type="ORF">DH2020_001346</name>
</gene>